<keyword evidence="2" id="KW-0813">Transport</keyword>
<dbReference type="GO" id="GO:0005886">
    <property type="term" value="C:plasma membrane"/>
    <property type="evidence" value="ECO:0007669"/>
    <property type="project" value="TreeGrafter"/>
</dbReference>
<comment type="caution">
    <text evidence="3">The sequence shown here is derived from an EMBL/GenBank/DDBJ whole genome shotgun (WGS) entry which is preliminary data.</text>
</comment>
<reference evidence="3 4" key="1">
    <citation type="submission" date="2020-04" db="EMBL/GenBank/DDBJ databases">
        <title>Perkinsus olseni comparative genomics.</title>
        <authorList>
            <person name="Bogema D.R."/>
        </authorList>
    </citation>
    <scope>NUCLEOTIDE SEQUENCE [LARGE SCALE GENOMIC DNA]</scope>
    <source>
        <strain evidence="3 4">ATCC PRA-207</strain>
    </source>
</reference>
<evidence type="ECO:0000256" key="1">
    <source>
        <dbReference type="ARBA" id="ARBA00004308"/>
    </source>
</evidence>
<accession>A0A7J6TBK5</accession>
<dbReference type="PANTHER" id="PTHR24092">
    <property type="entry name" value="PROBABLE PHOSPHOLIPID-TRANSPORTING ATPASE"/>
    <property type="match status" value="1"/>
</dbReference>
<evidence type="ECO:0000256" key="2">
    <source>
        <dbReference type="ARBA" id="ARBA00022448"/>
    </source>
</evidence>
<dbReference type="InterPro" id="IPR023214">
    <property type="entry name" value="HAD_sf"/>
</dbReference>
<dbReference type="SUPFAM" id="SSF56784">
    <property type="entry name" value="HAD-like"/>
    <property type="match status" value="1"/>
</dbReference>
<evidence type="ECO:0000313" key="3">
    <source>
        <dbReference type="EMBL" id="KAF4741806.1"/>
    </source>
</evidence>
<comment type="subcellular location">
    <subcellularLocation>
        <location evidence="1">Endomembrane system</location>
    </subcellularLocation>
</comment>
<protein>
    <recommendedName>
        <fullName evidence="5">ATP synthase subunit 9</fullName>
    </recommendedName>
</protein>
<proteinExistence type="predicted"/>
<sequence length="168" mass="18252">EEQTEKDPSLSVVPGALPEQEVRPRRLVRGMSLAVESKPVPQPGASGQKYSVVVDGATLPAILQSPPSAARLRSVISDKHCESAVFCRVNPKQKGDIVRLVKDELHGTGRVLAIGDGANDINMIHQAHVGVGIFGQEGYQAAGTADYAISRFGDLYRLMFFHGRWNYE</sequence>
<gene>
    <name evidence="3" type="ORF">FOZ63_022031</name>
</gene>
<organism evidence="3 4">
    <name type="scientific">Perkinsus olseni</name>
    <name type="common">Perkinsus atlanticus</name>
    <dbReference type="NCBI Taxonomy" id="32597"/>
    <lineage>
        <taxon>Eukaryota</taxon>
        <taxon>Sar</taxon>
        <taxon>Alveolata</taxon>
        <taxon>Perkinsozoa</taxon>
        <taxon>Perkinsea</taxon>
        <taxon>Perkinsida</taxon>
        <taxon>Perkinsidae</taxon>
        <taxon>Perkinsus</taxon>
    </lineage>
</organism>
<evidence type="ECO:0008006" key="5">
    <source>
        <dbReference type="Google" id="ProtNLM"/>
    </source>
</evidence>
<feature type="non-terminal residue" evidence="3">
    <location>
        <position position="168"/>
    </location>
</feature>
<dbReference type="Gene3D" id="3.40.50.1000">
    <property type="entry name" value="HAD superfamily/HAD-like"/>
    <property type="match status" value="1"/>
</dbReference>
<dbReference type="EMBL" id="JABANO010012442">
    <property type="protein sequence ID" value="KAF4741806.1"/>
    <property type="molecule type" value="Genomic_DNA"/>
</dbReference>
<keyword evidence="4" id="KW-1185">Reference proteome</keyword>
<dbReference type="GO" id="GO:0140326">
    <property type="term" value="F:ATPase-coupled intramembrane lipid transporter activity"/>
    <property type="evidence" value="ECO:0007669"/>
    <property type="project" value="TreeGrafter"/>
</dbReference>
<name>A0A7J6TBK5_PEROL</name>
<feature type="non-terminal residue" evidence="3">
    <location>
        <position position="1"/>
    </location>
</feature>
<dbReference type="PANTHER" id="PTHR24092:SF180">
    <property type="entry name" value="PHOSPHOLIPID-TRANSPORTING ATPASE DNF1-RELATED"/>
    <property type="match status" value="1"/>
</dbReference>
<dbReference type="Proteomes" id="UP000553632">
    <property type="component" value="Unassembled WGS sequence"/>
</dbReference>
<evidence type="ECO:0000313" key="4">
    <source>
        <dbReference type="Proteomes" id="UP000553632"/>
    </source>
</evidence>
<dbReference type="InterPro" id="IPR036412">
    <property type="entry name" value="HAD-like_sf"/>
</dbReference>
<dbReference type="GO" id="GO:0045332">
    <property type="term" value="P:phospholipid translocation"/>
    <property type="evidence" value="ECO:0007669"/>
    <property type="project" value="TreeGrafter"/>
</dbReference>
<dbReference type="AlphaFoldDB" id="A0A7J6TBK5"/>